<keyword evidence="2 3" id="KW-0961">Cell wall biogenesis/degradation</keyword>
<dbReference type="GeneID" id="32091698"/>
<keyword evidence="8" id="KW-1185">Reference proteome</keyword>
<name>A0ABY8HTZ5_ENSAD</name>
<dbReference type="InterPro" id="IPR034718">
    <property type="entry name" value="RlpA"/>
</dbReference>
<dbReference type="Gene3D" id="2.40.40.10">
    <property type="entry name" value="RlpA-like domain"/>
    <property type="match status" value="1"/>
</dbReference>
<evidence type="ECO:0000256" key="2">
    <source>
        <dbReference type="ARBA" id="ARBA00023316"/>
    </source>
</evidence>
<dbReference type="NCBIfam" id="TIGR00413">
    <property type="entry name" value="rlpA"/>
    <property type="match status" value="1"/>
</dbReference>
<dbReference type="Proteomes" id="UP001214094">
    <property type="component" value="Plasmid unnamedB"/>
</dbReference>
<geneLocation type="plasmid" evidence="7 8">
    <name>unnamedB</name>
</geneLocation>
<protein>
    <recommendedName>
        <fullName evidence="3">Endolytic peptidoglycan transglycosylase RlpA</fullName>
        <ecNumber evidence="3">4.2.2.-</ecNumber>
    </recommendedName>
</protein>
<feature type="domain" description="RlpA-like protein double-psi beta-barrel" evidence="6">
    <location>
        <begin position="96"/>
        <end position="183"/>
    </location>
</feature>
<keyword evidence="7" id="KW-0614">Plasmid</keyword>
<comment type="similarity">
    <text evidence="3 4">Belongs to the RlpA family.</text>
</comment>
<sequence>MVNGMGDGIAATVKVMRWLAITMFCAFGGACTTTFTPDMTSLKAHSPATLHRVYVKMPDASGKRTSQRAGHYTVGKPYVVKGKRYYPKEEPGYDRSGIASWYARGFQGRRTANGETYDPGRLSAAHPTLPLPSYVRVTNLTNGSSVVVRVNDRGPFHKGRLIDISSKAAEMLDMTRRGTAYVRVQYVGRAALNGDDMAFLMASQRKRQGPLGVNRPIGAQVAGKPLTSYGERSTLFVGSKSAGNFLAASRLGGREAAYALWASQAHHLAPLGKASIARETAIFAECCLNNERVGEKSVLQAFLPAAFDRKSHRTGMTGRRSPARRRRGDPETGHIRWCERCQSAWRACRG</sequence>
<dbReference type="PANTHER" id="PTHR34183">
    <property type="entry name" value="ENDOLYTIC PEPTIDOGLYCAN TRANSGLYCOSYLASE RLPA"/>
    <property type="match status" value="1"/>
</dbReference>
<evidence type="ECO:0000259" key="6">
    <source>
        <dbReference type="Pfam" id="PF03330"/>
    </source>
</evidence>
<dbReference type="RefSeq" id="WP_060644060.1">
    <property type="nucleotide sequence ID" value="NZ_CP015882.1"/>
</dbReference>
<gene>
    <name evidence="3" type="primary">rlpA</name>
    <name evidence="7" type="ORF">P4B07_30020</name>
</gene>
<dbReference type="InterPro" id="IPR012997">
    <property type="entry name" value="RplA"/>
</dbReference>
<evidence type="ECO:0000256" key="4">
    <source>
        <dbReference type="RuleBase" id="RU003495"/>
    </source>
</evidence>
<evidence type="ECO:0000256" key="1">
    <source>
        <dbReference type="ARBA" id="ARBA00023239"/>
    </source>
</evidence>
<dbReference type="EC" id="4.2.2.-" evidence="3"/>
<evidence type="ECO:0000256" key="3">
    <source>
        <dbReference type="HAMAP-Rule" id="MF_02071"/>
    </source>
</evidence>
<accession>A0ABY8HTZ5</accession>
<dbReference type="SUPFAM" id="SSF50685">
    <property type="entry name" value="Barwin-like endoglucanases"/>
    <property type="match status" value="1"/>
</dbReference>
<dbReference type="HAMAP" id="MF_02071">
    <property type="entry name" value="RlpA"/>
    <property type="match status" value="1"/>
</dbReference>
<dbReference type="InterPro" id="IPR009009">
    <property type="entry name" value="RlpA-like_DPBB"/>
</dbReference>
<proteinExistence type="inferred from homology"/>
<dbReference type="CDD" id="cd22268">
    <property type="entry name" value="DPBB_RlpA-like"/>
    <property type="match status" value="1"/>
</dbReference>
<evidence type="ECO:0000256" key="5">
    <source>
        <dbReference type="SAM" id="MobiDB-lite"/>
    </source>
</evidence>
<evidence type="ECO:0000313" key="7">
    <source>
        <dbReference type="EMBL" id="WFP95276.1"/>
    </source>
</evidence>
<comment type="function">
    <text evidence="3">Lytic transglycosylase with a strong preference for naked glycan strands that lack stem peptides.</text>
</comment>
<reference evidence="7 8" key="1">
    <citation type="submission" date="2023-03" db="EMBL/GenBank/DDBJ databases">
        <title>Comparative genome and transcriptome analysis combination mining strategies for increasing vitamin B12 production of Ensifer adhaerens strain.</title>
        <authorList>
            <person name="Yongheng L."/>
        </authorList>
    </citation>
    <scope>NUCLEOTIDE SEQUENCE [LARGE SCALE GENOMIC DNA]</scope>
    <source>
        <strain evidence="7 8">Casida A-T305</strain>
        <plasmid evidence="7 8">unnamedB</plasmid>
    </source>
</reference>
<keyword evidence="1 3" id="KW-0456">Lyase</keyword>
<dbReference type="InterPro" id="IPR036908">
    <property type="entry name" value="RlpA-like_sf"/>
</dbReference>
<dbReference type="PANTHER" id="PTHR34183:SF1">
    <property type="entry name" value="ENDOLYTIC PEPTIDOGLYCAN TRANSGLYCOSYLASE RLPA"/>
    <property type="match status" value="1"/>
</dbReference>
<dbReference type="Pfam" id="PF03330">
    <property type="entry name" value="DPBB_1"/>
    <property type="match status" value="1"/>
</dbReference>
<organism evidence="7 8">
    <name type="scientific">Ensifer adhaerens</name>
    <name type="common">Sinorhizobium morelense</name>
    <dbReference type="NCBI Taxonomy" id="106592"/>
    <lineage>
        <taxon>Bacteria</taxon>
        <taxon>Pseudomonadati</taxon>
        <taxon>Pseudomonadota</taxon>
        <taxon>Alphaproteobacteria</taxon>
        <taxon>Hyphomicrobiales</taxon>
        <taxon>Rhizobiaceae</taxon>
        <taxon>Sinorhizobium/Ensifer group</taxon>
        <taxon>Ensifer</taxon>
    </lineage>
</organism>
<dbReference type="EMBL" id="CP121310">
    <property type="protein sequence ID" value="WFP95276.1"/>
    <property type="molecule type" value="Genomic_DNA"/>
</dbReference>
<feature type="region of interest" description="Disordered" evidence="5">
    <location>
        <begin position="312"/>
        <end position="331"/>
    </location>
</feature>
<evidence type="ECO:0000313" key="8">
    <source>
        <dbReference type="Proteomes" id="UP001214094"/>
    </source>
</evidence>